<feature type="compositionally biased region" description="Gly residues" evidence="1">
    <location>
        <begin position="1024"/>
        <end position="1037"/>
    </location>
</feature>
<feature type="region of interest" description="Disordered" evidence="1">
    <location>
        <begin position="1016"/>
        <end position="1059"/>
    </location>
</feature>
<gene>
    <name evidence="2" type="ORF">WKV53_19780</name>
</gene>
<dbReference type="EMBL" id="JBBUKT010000008">
    <property type="protein sequence ID" value="MEK7952765.1"/>
    <property type="molecule type" value="Genomic_DNA"/>
</dbReference>
<evidence type="ECO:0000256" key="1">
    <source>
        <dbReference type="SAM" id="MobiDB-lite"/>
    </source>
</evidence>
<proteinExistence type="predicted"/>
<comment type="caution">
    <text evidence="2">The sequence shown here is derived from an EMBL/GenBank/DDBJ whole genome shotgun (WGS) entry which is preliminary data.</text>
</comment>
<organism evidence="2 3">
    <name type="scientific">Luteolibacter soli</name>
    <dbReference type="NCBI Taxonomy" id="3135280"/>
    <lineage>
        <taxon>Bacteria</taxon>
        <taxon>Pseudomonadati</taxon>
        <taxon>Verrucomicrobiota</taxon>
        <taxon>Verrucomicrobiia</taxon>
        <taxon>Verrucomicrobiales</taxon>
        <taxon>Verrucomicrobiaceae</taxon>
        <taxon>Luteolibacter</taxon>
    </lineage>
</organism>
<dbReference type="Proteomes" id="UP001371305">
    <property type="component" value="Unassembled WGS sequence"/>
</dbReference>
<accession>A0ABU9AYC9</accession>
<evidence type="ECO:0000313" key="2">
    <source>
        <dbReference type="EMBL" id="MEK7952765.1"/>
    </source>
</evidence>
<reference evidence="2 3" key="1">
    <citation type="submission" date="2024-04" db="EMBL/GenBank/DDBJ databases">
        <title>Luteolibacter sp. isolated from soil.</title>
        <authorList>
            <person name="An J."/>
        </authorList>
    </citation>
    <scope>NUCLEOTIDE SEQUENCE [LARGE SCALE GENOMIC DNA]</scope>
    <source>
        <strain evidence="2 3">Y139</strain>
    </source>
</reference>
<keyword evidence="3" id="KW-1185">Reference proteome</keyword>
<evidence type="ECO:0000313" key="3">
    <source>
        <dbReference type="Proteomes" id="UP001371305"/>
    </source>
</evidence>
<sequence length="2286" mass="252842">MRKILISLLLALPLAAADLEFKEAFADPATRDSALTRLVPQTRDWFFYQALNHQLAGRANDFRRTMDAWKAESGRKENPVSDDGFQTLETRELLLRYDATPKKTIDSLVRLLDLKFDDAKPDARADAKLPDRLDPALVSAQAFETAANDRSNNSGYRGFSEERLFSELDRLDTFDEAKLRYFNERLTRADHPAVVPLIVKVLALDHPPRFGSAKIHELLTRGQLEQLLVAIPTLQANEDFVVRCLVTLLPGSETNFELDRAAHAAHLAACRDFLKNAPPALNSLKAHVLFHHLRLQRELGQLPLDDFLAYLKLPRASHPLLKVTENFVANPRIDASHDYEAATACPPIGDDLELIEAYLQHFLATADTPDAFKDLIEQKVLRRLQARAKLLAGADPVRWGAELDPAEVQSLQKETRISFAPGQPITLPADAAVKLPLDLKYTPELLVRIFELDLPAWMEREGKEPPVDLDLEGLVPHHEKRITFQQPPLVVHRELLDLPELAGPGAWIVECVSRGVSSRALVRKGRLIPYVERQARGQSVRVFNEDGALLKDATISLGSETFTAGADGRILIPDRTDDARDSGLVRRGKLAVPLDLEPRREHIALQARFHLDREQLLADQQANLFVRLQLTSHGYELPLEWIEKPSLTLIATLNGGITTERVIGGDLKLTPKMFVPFQVPADATSLKLRLTGTVTPRDGADPIPLTAEHSYAMNGILGTGRIAAAFFTRDTDGHRVELRGRNGEPLASRPLNFEFKHRNHLETIKLALRSDDRGRVALGKLADIAEVRVTGPDIAPAGYFPDEDGGWMDLPEEIQLSTRDEIRLPLVRFMAAPEHARVSLLEKREGVILRDHFDKLAVENRRLVARGLAAGDYALRLDGHAIAVRVSGGVDRDGLLVSPTRLLPRSLPSLPFIAAATEEAGSLVVRIEGATPGTRVSLLGSRFLHSWDSGEALQPFTPPMPNALQPGFTGLAFQEESRLGDEMRYILDRRAAKTFPGSMLPRPGLLVNRWSEDDLTQTRQDPKSGGGGRGTGSGAGGRSFKPAPPAPESRKTGEDGGPSIDFLAAPSVLRYDLEVGANGMVQVPAADFSNCQVVDIVAADPAGRHHLVVPLKATDTPLRDRRLSRPLDAQKYHVGTRRAAALAKGAEASIESVIDADWRAFTTLAEAHQFLVGATGDARLNDFLPLLDWPSLDEKRKLAFLSEHACHELHLFLARKDPDFFTKYVKPMLAEKREPTVIDDILLGRDLSKHLRPYAWQRLNAAEKALLSQAMPEVRERIAAELKQRWELEAPTPEQETILFTQTLRGTDLATQDSLGLARNEILTGGLTGAAKTSGANYLFQKLQTIIIPAIDFDDTSVAEAVDFLRSRAAKYDTTESDPSKKGVNFVIRRPRGEVNADPGVLIIDQLNLRNVPLGEALRYVCEKTHLRYKVDDYAVTINAATEVGEDLLNHTFTIPPDFVTILGGGVDSGATDPFAEPGSEDRPELRPRVSIGDLLKERGVAEAPGASARIVGNKLIVRNTPTNIDMIDSLVNSTVGGGNRAGDAGIDPFAAGAGALEGVAELPNSVGGSGGGVLADPFSAPRSRPSWSSERDQTRLWFESNYYKYRGPTGEPFIPLNRFWLDLAAWDGKGGFLSPHFNACTHNANEALFCLAMLDLPFKAERPETKVDGSTLRVKAREPMLLFYKDTRETQKVAPDAPVLVRQTFHRLDDRFRTVEGRQIENSITGEFIAGVPYGASLVVTNPEGVGRRVDVLSQIPAGAIPLDGQPSTLTSTHELQPYGVLNLRLAFYFPAAGEFAMYPLQVSEADNVLARTATRTLKVVAEAPPADANSWPALASDGTDDAVLERLKTANLKTIDLKLIRWRLRNADFFRKAAPILHERLFYSKDVASFGFLHDSLPAIRDYLENLLPIYEGSGGVLPMPPGADYVPSPEFGDWLDSPLLEIRPVIHRDWETLEFDPLVNPRAHRFADKERLTHEEAAQHYEKFLEVLSWKPALSDDDKLALTAHLLMQDRIEEALARFNEIDATKLEAKLAYDYLKAVVHFHRGEPEEARAIAMRRNVLPPGLWKSRFEAILTQADEIVALKVPRPVEAERPKEEAPSLDLALAADGKLLVKQHRLDKTMLQLFSVDLEVMFSKDPFLTGEGAALPAIRANESREVALLGEQTEVELPEAFRRGNVLVAAQSEKTKVLRVLDSRALETVRQPLERTIQVFDSASRLPLPQTYVKVYVQGPNGEAVFHKDGYTDLRGKFDYLSHTGSELGEIRKVAVLVSHPEKGARIESFDL</sequence>
<protein>
    <submittedName>
        <fullName evidence="2">Uncharacterized protein</fullName>
    </submittedName>
</protein>
<dbReference type="RefSeq" id="WP_341406521.1">
    <property type="nucleotide sequence ID" value="NZ_JBBUKT010000008.1"/>
</dbReference>
<name>A0ABU9AYC9_9BACT</name>